<sequence>MYRAVFIDIDGTMLNSKGQLEDEIIEAITKVKLKGIIVGLASGRSVEASEIYGEKFGCSLYIAYNGSLVFLNNELIHDVKIPSNVAHHLCRKTIRCAGTFIHFSYQTSLSNHPKYEEHLMPFAEKVNLPDTNCDAHRLALYTGTQYRRVIKKEVIEEFVFEEDNRLEVYPKGSKWTGIERAIEKLCILPEEVVAIGNGINDVEMLKAAGMGVAMGNASKDVKKSAEMIVKDNDNHGVARALEVIFNI</sequence>
<dbReference type="SFLD" id="SFLDS00003">
    <property type="entry name" value="Haloacid_Dehalogenase"/>
    <property type="match status" value="1"/>
</dbReference>
<evidence type="ECO:0000313" key="1">
    <source>
        <dbReference type="EMBL" id="CEI80906.1"/>
    </source>
</evidence>
<dbReference type="InterPro" id="IPR023214">
    <property type="entry name" value="HAD_sf"/>
</dbReference>
<dbReference type="EMBL" id="CDGG01000001">
    <property type="protein sequence ID" value="CEI80906.1"/>
    <property type="molecule type" value="Genomic_DNA"/>
</dbReference>
<dbReference type="Gene3D" id="3.30.1240.10">
    <property type="match status" value="1"/>
</dbReference>
<protein>
    <submittedName>
        <fullName evidence="1">Stress response protein YhaX</fullName>
    </submittedName>
</protein>
<dbReference type="InterPro" id="IPR006379">
    <property type="entry name" value="HAD-SF_hydro_IIB"/>
</dbReference>
<dbReference type="RefSeq" id="WP_052484888.1">
    <property type="nucleotide sequence ID" value="NZ_CDGG01000001.1"/>
</dbReference>
<reference evidence="1 2" key="1">
    <citation type="submission" date="2014-11" db="EMBL/GenBank/DDBJ databases">
        <authorList>
            <person name="Urmite Genomes Urmite Genomes"/>
        </authorList>
    </citation>
    <scope>NUCLEOTIDE SEQUENCE [LARGE SCALE GENOMIC DNA]</scope>
    <source>
        <strain evidence="1 2">Oc5</strain>
    </source>
</reference>
<dbReference type="GO" id="GO:0000287">
    <property type="term" value="F:magnesium ion binding"/>
    <property type="evidence" value="ECO:0007669"/>
    <property type="project" value="TreeGrafter"/>
</dbReference>
<dbReference type="OrthoDB" id="9810101at2"/>
<evidence type="ECO:0000313" key="2">
    <source>
        <dbReference type="Proteomes" id="UP000040453"/>
    </source>
</evidence>
<dbReference type="SFLD" id="SFLDG01140">
    <property type="entry name" value="C2.B:_Phosphomannomutase_and_P"/>
    <property type="match status" value="1"/>
</dbReference>
<dbReference type="SUPFAM" id="SSF56784">
    <property type="entry name" value="HAD-like"/>
    <property type="match status" value="1"/>
</dbReference>
<gene>
    <name evidence="1" type="primary">yhaX</name>
    <name evidence="1" type="ORF">BN997_00718</name>
</gene>
<dbReference type="InterPro" id="IPR036412">
    <property type="entry name" value="HAD-like_sf"/>
</dbReference>
<dbReference type="PANTHER" id="PTHR10000:SF8">
    <property type="entry name" value="HAD SUPERFAMILY HYDROLASE-LIKE, TYPE 3"/>
    <property type="match status" value="1"/>
</dbReference>
<dbReference type="InterPro" id="IPR000150">
    <property type="entry name" value="Cof"/>
</dbReference>
<dbReference type="STRING" id="545501.BN997_00718"/>
<organism evidence="1 2">
    <name type="scientific">Oceanobacillus oncorhynchi</name>
    <dbReference type="NCBI Taxonomy" id="545501"/>
    <lineage>
        <taxon>Bacteria</taxon>
        <taxon>Bacillati</taxon>
        <taxon>Bacillota</taxon>
        <taxon>Bacilli</taxon>
        <taxon>Bacillales</taxon>
        <taxon>Bacillaceae</taxon>
        <taxon>Oceanobacillus</taxon>
    </lineage>
</organism>
<dbReference type="AlphaFoldDB" id="A0A0A1MPB1"/>
<dbReference type="Proteomes" id="UP000040453">
    <property type="component" value="Unassembled WGS sequence"/>
</dbReference>
<dbReference type="NCBIfam" id="TIGR01484">
    <property type="entry name" value="HAD-SF-IIB"/>
    <property type="match status" value="1"/>
</dbReference>
<dbReference type="Pfam" id="PF08282">
    <property type="entry name" value="Hydrolase_3"/>
    <property type="match status" value="1"/>
</dbReference>
<dbReference type="PANTHER" id="PTHR10000">
    <property type="entry name" value="PHOSPHOSERINE PHOSPHATASE"/>
    <property type="match status" value="1"/>
</dbReference>
<dbReference type="GO" id="GO:0005829">
    <property type="term" value="C:cytosol"/>
    <property type="evidence" value="ECO:0007669"/>
    <property type="project" value="TreeGrafter"/>
</dbReference>
<proteinExistence type="predicted"/>
<dbReference type="NCBIfam" id="TIGR00099">
    <property type="entry name" value="Cof-subfamily"/>
    <property type="match status" value="1"/>
</dbReference>
<name>A0A0A1MPB1_9BACI</name>
<accession>A0A0A1MPB1</accession>
<keyword evidence="2" id="KW-1185">Reference proteome</keyword>
<dbReference type="Gene3D" id="3.40.50.1000">
    <property type="entry name" value="HAD superfamily/HAD-like"/>
    <property type="match status" value="1"/>
</dbReference>
<dbReference type="GO" id="GO:0016791">
    <property type="term" value="F:phosphatase activity"/>
    <property type="evidence" value="ECO:0007669"/>
    <property type="project" value="UniProtKB-ARBA"/>
</dbReference>